<accession>A0A8X6UAC5</accession>
<dbReference type="EMBL" id="BMAW01074972">
    <property type="protein sequence ID" value="GFT94476.1"/>
    <property type="molecule type" value="Genomic_DNA"/>
</dbReference>
<sequence length="107" mass="11711">MGSCAFHNGSNVNCSILNATRPVHRDRLCSFRGNTRFKTSKSATAWKSVCLYDTLVGVNASDFGFRVSVATANQLTSPYPPIEDVWLTMTLGFNSCFDIVSSVARSH</sequence>
<gene>
    <name evidence="1" type="ORF">NPIL_184311</name>
</gene>
<reference evidence="1" key="1">
    <citation type="submission" date="2020-08" db="EMBL/GenBank/DDBJ databases">
        <title>Multicomponent nature underlies the extraordinary mechanical properties of spider dragline silk.</title>
        <authorList>
            <person name="Kono N."/>
            <person name="Nakamura H."/>
            <person name="Mori M."/>
            <person name="Yoshida Y."/>
            <person name="Ohtoshi R."/>
            <person name="Malay A.D."/>
            <person name="Moran D.A.P."/>
            <person name="Tomita M."/>
            <person name="Numata K."/>
            <person name="Arakawa K."/>
        </authorList>
    </citation>
    <scope>NUCLEOTIDE SEQUENCE</scope>
</reference>
<organism evidence="1 2">
    <name type="scientific">Nephila pilipes</name>
    <name type="common">Giant wood spider</name>
    <name type="synonym">Nephila maculata</name>
    <dbReference type="NCBI Taxonomy" id="299642"/>
    <lineage>
        <taxon>Eukaryota</taxon>
        <taxon>Metazoa</taxon>
        <taxon>Ecdysozoa</taxon>
        <taxon>Arthropoda</taxon>
        <taxon>Chelicerata</taxon>
        <taxon>Arachnida</taxon>
        <taxon>Araneae</taxon>
        <taxon>Araneomorphae</taxon>
        <taxon>Entelegynae</taxon>
        <taxon>Araneoidea</taxon>
        <taxon>Nephilidae</taxon>
        <taxon>Nephila</taxon>
    </lineage>
</organism>
<comment type="caution">
    <text evidence="1">The sequence shown here is derived from an EMBL/GenBank/DDBJ whole genome shotgun (WGS) entry which is preliminary data.</text>
</comment>
<name>A0A8X6UAC5_NEPPI</name>
<protein>
    <submittedName>
        <fullName evidence="1">Uncharacterized protein</fullName>
    </submittedName>
</protein>
<evidence type="ECO:0000313" key="2">
    <source>
        <dbReference type="Proteomes" id="UP000887013"/>
    </source>
</evidence>
<evidence type="ECO:0000313" key="1">
    <source>
        <dbReference type="EMBL" id="GFT94476.1"/>
    </source>
</evidence>
<proteinExistence type="predicted"/>
<dbReference type="Proteomes" id="UP000887013">
    <property type="component" value="Unassembled WGS sequence"/>
</dbReference>
<keyword evidence="2" id="KW-1185">Reference proteome</keyword>
<dbReference type="AlphaFoldDB" id="A0A8X6UAC5"/>